<feature type="active site" description="Charge relay system" evidence="5">
    <location>
        <position position="244"/>
    </location>
</feature>
<dbReference type="PANTHER" id="PTHR43806">
    <property type="entry name" value="PEPTIDASE S8"/>
    <property type="match status" value="1"/>
</dbReference>
<dbReference type="Gene3D" id="2.60.40.10">
    <property type="entry name" value="Immunoglobulins"/>
    <property type="match status" value="1"/>
</dbReference>
<evidence type="ECO:0000256" key="3">
    <source>
        <dbReference type="ARBA" id="ARBA00022801"/>
    </source>
</evidence>
<feature type="signal peptide" evidence="7">
    <location>
        <begin position="1"/>
        <end position="19"/>
    </location>
</feature>
<dbReference type="Proteomes" id="UP001501442">
    <property type="component" value="Unassembled WGS sequence"/>
</dbReference>
<name>A0ABP8U0Q1_9ACTN</name>
<dbReference type="InterPro" id="IPR036852">
    <property type="entry name" value="Peptidase_S8/S53_dom_sf"/>
</dbReference>
<feature type="domain" description="Peptidase S8/S53" evidence="8">
    <location>
        <begin position="202"/>
        <end position="465"/>
    </location>
</feature>
<evidence type="ECO:0000313" key="10">
    <source>
        <dbReference type="Proteomes" id="UP001501442"/>
    </source>
</evidence>
<protein>
    <submittedName>
        <fullName evidence="9">S8 family serine peptidase</fullName>
    </submittedName>
</protein>
<dbReference type="PRINTS" id="PR00723">
    <property type="entry name" value="SUBTILISIN"/>
</dbReference>
<evidence type="ECO:0000259" key="8">
    <source>
        <dbReference type="Pfam" id="PF00082"/>
    </source>
</evidence>
<keyword evidence="10" id="KW-1185">Reference proteome</keyword>
<dbReference type="Pfam" id="PF00082">
    <property type="entry name" value="Peptidase_S8"/>
    <property type="match status" value="1"/>
</dbReference>
<reference evidence="10" key="1">
    <citation type="journal article" date="2019" name="Int. J. Syst. Evol. Microbiol.">
        <title>The Global Catalogue of Microorganisms (GCM) 10K type strain sequencing project: providing services to taxonomists for standard genome sequencing and annotation.</title>
        <authorList>
            <consortium name="The Broad Institute Genomics Platform"/>
            <consortium name="The Broad Institute Genome Sequencing Center for Infectious Disease"/>
            <person name="Wu L."/>
            <person name="Ma J."/>
        </authorList>
    </citation>
    <scope>NUCLEOTIDE SEQUENCE [LARGE SCALE GENOMIC DNA]</scope>
    <source>
        <strain evidence="10">JCM 17939</strain>
    </source>
</reference>
<dbReference type="Gene3D" id="3.40.50.200">
    <property type="entry name" value="Peptidase S8/S53 domain"/>
    <property type="match status" value="1"/>
</dbReference>
<dbReference type="SUPFAM" id="SSF52743">
    <property type="entry name" value="Subtilisin-like"/>
    <property type="match status" value="1"/>
</dbReference>
<dbReference type="InterPro" id="IPR013783">
    <property type="entry name" value="Ig-like_fold"/>
</dbReference>
<dbReference type="InterPro" id="IPR000209">
    <property type="entry name" value="Peptidase_S8/S53_dom"/>
</dbReference>
<evidence type="ECO:0000256" key="6">
    <source>
        <dbReference type="RuleBase" id="RU003355"/>
    </source>
</evidence>
<proteinExistence type="inferred from homology"/>
<organism evidence="9 10">
    <name type="scientific">Actinoallomurus vinaceus</name>
    <dbReference type="NCBI Taxonomy" id="1080074"/>
    <lineage>
        <taxon>Bacteria</taxon>
        <taxon>Bacillati</taxon>
        <taxon>Actinomycetota</taxon>
        <taxon>Actinomycetes</taxon>
        <taxon>Streptosporangiales</taxon>
        <taxon>Thermomonosporaceae</taxon>
        <taxon>Actinoallomurus</taxon>
    </lineage>
</organism>
<keyword evidence="3 5" id="KW-0378">Hydrolase</keyword>
<evidence type="ECO:0000256" key="5">
    <source>
        <dbReference type="PROSITE-ProRule" id="PRU01240"/>
    </source>
</evidence>
<dbReference type="PROSITE" id="PS00136">
    <property type="entry name" value="SUBTILASE_ASP"/>
    <property type="match status" value="1"/>
</dbReference>
<keyword evidence="4 5" id="KW-0720">Serine protease</keyword>
<dbReference type="EMBL" id="BAABHK010000001">
    <property type="protein sequence ID" value="GAA4620789.1"/>
    <property type="molecule type" value="Genomic_DNA"/>
</dbReference>
<keyword evidence="2 5" id="KW-0645">Protease</keyword>
<dbReference type="InterPro" id="IPR023827">
    <property type="entry name" value="Peptidase_S8_Asp-AS"/>
</dbReference>
<dbReference type="PANTHER" id="PTHR43806:SF65">
    <property type="entry name" value="SERINE PROTEASE APRX"/>
    <property type="match status" value="1"/>
</dbReference>
<evidence type="ECO:0000313" key="9">
    <source>
        <dbReference type="EMBL" id="GAA4620789.1"/>
    </source>
</evidence>
<comment type="caution">
    <text evidence="9">The sequence shown here is derived from an EMBL/GenBank/DDBJ whole genome shotgun (WGS) entry which is preliminary data.</text>
</comment>
<dbReference type="InterPro" id="IPR050131">
    <property type="entry name" value="Peptidase_S8_subtilisin-like"/>
</dbReference>
<feature type="active site" description="Charge relay system" evidence="5">
    <location>
        <position position="211"/>
    </location>
</feature>
<evidence type="ECO:0000256" key="1">
    <source>
        <dbReference type="ARBA" id="ARBA00011073"/>
    </source>
</evidence>
<accession>A0ABP8U0Q1</accession>
<sequence length="1087" mass="112216">MAITLAGLAATGFPATAHATPATPKTPKAAKTAAARLPAGRSWKVTLVTGDTVQVHTVKNRPPMVSVQPGKGRTNVPFVRDIRPDGTIRVIPVDVGRLIGKKIDPALFNVTTLIEQGDDDASRSTLPLIVQGGDAQGRSLKAVRATAVRQPKGKRPAALTASGKLASGVQHIWLDRKVKATKLDRDLEQIGAPAAWTAGATGKGVDVAVLDTGIDATHPDLKGQIAEQQNFATDSKDTVDRFGHGTHVAATIAGTGAAAHGQRKGVAPDAHLLIGKVLDDTGSGYESDVIKGMEWAAPKAKIVSMSLGSPVDDTADPDSDPVAKTADDLTAQYGTLFVVAAGNDGPDADTVGSPGIAPAALTVGAVDGDDKPADFSSRGGSLLKPDIAAPGVDTVSARAAGTTMGSPVDAYYTAASGTSMATPHVAGAAADLLQKHPDWTPARLKAALTSTAHAVTGSVYQVGAGRLDVAAAVAATVTADDSGVAFGRIPHGSTQTVTKKLSWTNTGSSPVEMRLSAAFTDHAGHDPGAVQVPASVTVPAGGSASATLTLDPSRLSTGGYYSGAVTAQAGGVTLRTPLGAFAEPETHTLTLKATPLPDAPKGSTVAEAWVINLDDPNTLSTLSAIDDSGVATVPVATGRYIVLGLIEETGSESAPIALAGTSEVNVDRDTALSLDASKAEPVKIAAPGASKMSDLSLQIERGTADGIWNFQLDYPTLYSTPIDAPKTGTLNVYVGGRVSSDDGTKVYSLLHDLGSRVPDKIDYTADQEEFARIDERFHALGGDTSTPVRHVRRGVTPAGFMVDQTPEDVAAGSARTDYVTATGGVRWQDEAGPANDTVGRLPQETVRTYSPGGVYTEDWMRQPTRPGPYSATGETGSFCVPRPVTRAPGNIHVELVPLQDRVDGFDCTVAIGDDLPGQATHSMKLYADDSLAGTSAHSYGDFSVPAKAGTYRLVYDLDTSKLTPVSGKTSTTWTFRSKPGETRVPLLTVDYALPLDLLNHPNGDTATFTVARVKGSATAKATGLKLWTSLDDGTTWQEATVTAGSNGKYTAKLPKAGNGQGVSLRVQATDSGGSKIDQTVIRAYTGN</sequence>
<comment type="similarity">
    <text evidence="1 5 6">Belongs to the peptidase S8 family.</text>
</comment>
<gene>
    <name evidence="9" type="ORF">GCM10023196_006160</name>
</gene>
<feature type="chain" id="PRO_5045746124" evidence="7">
    <location>
        <begin position="20"/>
        <end position="1087"/>
    </location>
</feature>
<evidence type="ECO:0000256" key="2">
    <source>
        <dbReference type="ARBA" id="ARBA00022670"/>
    </source>
</evidence>
<dbReference type="PROSITE" id="PS00138">
    <property type="entry name" value="SUBTILASE_SER"/>
    <property type="match status" value="1"/>
</dbReference>
<evidence type="ECO:0000256" key="4">
    <source>
        <dbReference type="ARBA" id="ARBA00022825"/>
    </source>
</evidence>
<keyword evidence="7" id="KW-0732">Signal</keyword>
<dbReference type="InterPro" id="IPR015500">
    <property type="entry name" value="Peptidase_S8_subtilisin-rel"/>
</dbReference>
<dbReference type="InterPro" id="IPR023828">
    <property type="entry name" value="Peptidase_S8_Ser-AS"/>
</dbReference>
<dbReference type="PROSITE" id="PS51892">
    <property type="entry name" value="SUBTILASE"/>
    <property type="match status" value="1"/>
</dbReference>
<feature type="active site" description="Charge relay system" evidence="5">
    <location>
        <position position="419"/>
    </location>
</feature>
<evidence type="ECO:0000256" key="7">
    <source>
        <dbReference type="SAM" id="SignalP"/>
    </source>
</evidence>